<dbReference type="GO" id="GO:0003924">
    <property type="term" value="F:GTPase activity"/>
    <property type="evidence" value="ECO:0007669"/>
    <property type="project" value="InterPro"/>
</dbReference>
<protein>
    <submittedName>
        <fullName evidence="5">Protein synthesis factor, GTP-binding domain protein</fullName>
    </submittedName>
</protein>
<organism evidence="5">
    <name type="scientific">mine drainage metagenome</name>
    <dbReference type="NCBI Taxonomy" id="410659"/>
    <lineage>
        <taxon>unclassified sequences</taxon>
        <taxon>metagenomes</taxon>
        <taxon>ecological metagenomes</taxon>
    </lineage>
</organism>
<dbReference type="InterPro" id="IPR000795">
    <property type="entry name" value="T_Tr_GTP-bd_dom"/>
</dbReference>
<dbReference type="GO" id="GO:0005525">
    <property type="term" value="F:GTP binding"/>
    <property type="evidence" value="ECO:0007669"/>
    <property type="project" value="UniProtKB-KW"/>
</dbReference>
<accession>T1AH25</accession>
<evidence type="ECO:0000256" key="3">
    <source>
        <dbReference type="ARBA" id="ARBA00023134"/>
    </source>
</evidence>
<keyword evidence="1" id="KW-0547">Nucleotide-binding</keyword>
<dbReference type="PANTHER" id="PTHR43261">
    <property type="entry name" value="TRANSLATION ELONGATION FACTOR G-RELATED"/>
    <property type="match status" value="1"/>
</dbReference>
<keyword evidence="2" id="KW-0648">Protein biosynthesis</keyword>
<name>T1AH25_9ZZZZ</name>
<proteinExistence type="predicted"/>
<keyword evidence="3" id="KW-0342">GTP-binding</keyword>
<reference evidence="5" key="1">
    <citation type="submission" date="2013-08" db="EMBL/GenBank/DDBJ databases">
        <authorList>
            <person name="Mendez C."/>
            <person name="Richter M."/>
            <person name="Ferrer M."/>
            <person name="Sanchez J."/>
        </authorList>
    </citation>
    <scope>NUCLEOTIDE SEQUENCE</scope>
</reference>
<feature type="non-terminal residue" evidence="5">
    <location>
        <position position="63"/>
    </location>
</feature>
<sequence>MSIQTTMSASGPLAHGRRVPLERIRNIGIMAHIDAGKTTTTERVLFYTGRIHKMGEVHEGAAT</sequence>
<dbReference type="SUPFAM" id="SSF52540">
    <property type="entry name" value="P-loop containing nucleoside triphosphate hydrolases"/>
    <property type="match status" value="1"/>
</dbReference>
<feature type="domain" description="Tr-type G" evidence="4">
    <location>
        <begin position="22"/>
        <end position="60"/>
    </location>
</feature>
<evidence type="ECO:0000256" key="2">
    <source>
        <dbReference type="ARBA" id="ARBA00022917"/>
    </source>
</evidence>
<evidence type="ECO:0000313" key="5">
    <source>
        <dbReference type="EMBL" id="EQD55953.1"/>
    </source>
</evidence>
<dbReference type="PANTHER" id="PTHR43261:SF1">
    <property type="entry name" value="RIBOSOME-RELEASING FACTOR 2, MITOCHONDRIAL"/>
    <property type="match status" value="1"/>
</dbReference>
<dbReference type="Pfam" id="PF00009">
    <property type="entry name" value="GTP_EFTU"/>
    <property type="match status" value="1"/>
</dbReference>
<comment type="caution">
    <text evidence="5">The sequence shown here is derived from an EMBL/GenBank/DDBJ whole genome shotgun (WGS) entry which is preliminary data.</text>
</comment>
<evidence type="ECO:0000259" key="4">
    <source>
        <dbReference type="Pfam" id="PF00009"/>
    </source>
</evidence>
<dbReference type="InterPro" id="IPR027417">
    <property type="entry name" value="P-loop_NTPase"/>
</dbReference>
<dbReference type="GO" id="GO:0006412">
    <property type="term" value="P:translation"/>
    <property type="evidence" value="ECO:0007669"/>
    <property type="project" value="UniProtKB-KW"/>
</dbReference>
<reference evidence="5" key="2">
    <citation type="journal article" date="2014" name="ISME J.">
        <title>Microbial stratification in low pH oxic and suboxic macroscopic growths along an acid mine drainage.</title>
        <authorList>
            <person name="Mendez-Garcia C."/>
            <person name="Mesa V."/>
            <person name="Sprenger R.R."/>
            <person name="Richter M."/>
            <person name="Diez M.S."/>
            <person name="Solano J."/>
            <person name="Bargiela R."/>
            <person name="Golyshina O.V."/>
            <person name="Manteca A."/>
            <person name="Ramos J.L."/>
            <person name="Gallego J.R."/>
            <person name="Llorente I."/>
            <person name="Martins Dos Santos V.A."/>
            <person name="Jensen O.N."/>
            <person name="Pelaez A.I."/>
            <person name="Sanchez J."/>
            <person name="Ferrer M."/>
        </authorList>
    </citation>
    <scope>NUCLEOTIDE SEQUENCE</scope>
</reference>
<dbReference type="Gene3D" id="3.40.50.300">
    <property type="entry name" value="P-loop containing nucleotide triphosphate hydrolases"/>
    <property type="match status" value="2"/>
</dbReference>
<evidence type="ECO:0000256" key="1">
    <source>
        <dbReference type="ARBA" id="ARBA00022741"/>
    </source>
</evidence>
<gene>
    <name evidence="5" type="ORF">B1B_09128</name>
</gene>
<dbReference type="EMBL" id="AUZY01005990">
    <property type="protein sequence ID" value="EQD55953.1"/>
    <property type="molecule type" value="Genomic_DNA"/>
</dbReference>
<dbReference type="GO" id="GO:0032790">
    <property type="term" value="P:ribosome disassembly"/>
    <property type="evidence" value="ECO:0007669"/>
    <property type="project" value="TreeGrafter"/>
</dbReference>
<dbReference type="AlphaFoldDB" id="T1AH25"/>